<proteinExistence type="predicted"/>
<dbReference type="GO" id="GO:0046961">
    <property type="term" value="F:proton-transporting ATPase activity, rotational mechanism"/>
    <property type="evidence" value="ECO:0007669"/>
    <property type="project" value="InterPro"/>
</dbReference>
<name>A0A835NVQ1_9PASS</name>
<dbReference type="PANTHER" id="PTHR11028">
    <property type="entry name" value="VACUOLAR ATP SYNTHASE SUBUNIT AC39"/>
    <property type="match status" value="1"/>
</dbReference>
<gene>
    <name evidence="4" type="ORF">IHE44_0002365</name>
    <name evidence="3" type="ORF">IHE44_008517</name>
</gene>
<protein>
    <recommendedName>
        <fullName evidence="6">VA0D1 ATPase</fullName>
    </recommendedName>
</protein>
<reference evidence="3" key="1">
    <citation type="submission" date="2020-10" db="EMBL/GenBank/DDBJ databases">
        <title>Feather gene expression reveals the developmental basis of iridescence in African starlings.</title>
        <authorList>
            <person name="Rubenstein D.R."/>
        </authorList>
    </citation>
    <scope>NUCLEOTIDE SEQUENCE</scope>
    <source>
        <strain evidence="3">SS15</strain>
        <tissue evidence="3">Liver</tissue>
    </source>
</reference>
<dbReference type="FunFam" id="1.10.132.50:FF:000002">
    <property type="entry name" value="V-type proton ATPase subunit"/>
    <property type="match status" value="1"/>
</dbReference>
<dbReference type="Proteomes" id="UP000618051">
    <property type="component" value="Unassembled WGS sequence"/>
</dbReference>
<evidence type="ECO:0000256" key="1">
    <source>
        <dbReference type="ARBA" id="ARBA00022448"/>
    </source>
</evidence>
<evidence type="ECO:0008006" key="6">
    <source>
        <dbReference type="Google" id="ProtNLM"/>
    </source>
</evidence>
<evidence type="ECO:0000313" key="5">
    <source>
        <dbReference type="Proteomes" id="UP000618051"/>
    </source>
</evidence>
<evidence type="ECO:0000313" key="3">
    <source>
        <dbReference type="EMBL" id="KAG0122776.1"/>
    </source>
</evidence>
<dbReference type="InterPro" id="IPR044911">
    <property type="entry name" value="V-type_ATPase_csu/dsu_dom_3"/>
</dbReference>
<dbReference type="EMBL" id="JADDUC010000033">
    <property type="protein sequence ID" value="KAG0122776.1"/>
    <property type="molecule type" value="Genomic_DNA"/>
</dbReference>
<organism evidence="3">
    <name type="scientific">Lamprotornis superbus</name>
    <dbReference type="NCBI Taxonomy" id="245042"/>
    <lineage>
        <taxon>Eukaryota</taxon>
        <taxon>Metazoa</taxon>
        <taxon>Chordata</taxon>
        <taxon>Craniata</taxon>
        <taxon>Vertebrata</taxon>
        <taxon>Euteleostomi</taxon>
        <taxon>Archelosauria</taxon>
        <taxon>Archosauria</taxon>
        <taxon>Dinosauria</taxon>
        <taxon>Saurischia</taxon>
        <taxon>Theropoda</taxon>
        <taxon>Coelurosauria</taxon>
        <taxon>Aves</taxon>
        <taxon>Neognathae</taxon>
        <taxon>Neoaves</taxon>
        <taxon>Telluraves</taxon>
        <taxon>Australaves</taxon>
        <taxon>Passeriformes</taxon>
        <taxon>Sturnidae</taxon>
        <taxon>Lamprotornis</taxon>
    </lineage>
</organism>
<comment type="caution">
    <text evidence="3">The sequence shown here is derived from an EMBL/GenBank/DDBJ whole genome shotgun (WGS) entry which is preliminary data.</text>
</comment>
<dbReference type="InterPro" id="IPR016727">
    <property type="entry name" value="ATPase_V0-cplx_dsu"/>
</dbReference>
<keyword evidence="2" id="KW-0406">Ion transport</keyword>
<reference evidence="4 5" key="2">
    <citation type="journal article" date="2021" name="J. Hered.">
        <title>Feather Gene Expression Elucidates the Developmental Basis of Plumage Iridescence in African Starlings.</title>
        <authorList>
            <person name="Rubenstein D.R."/>
            <person name="Corvelo A."/>
            <person name="MacManes M.D."/>
            <person name="Maia R."/>
            <person name="Narzisi G."/>
            <person name="Rousaki A."/>
            <person name="Vandenabeele P."/>
            <person name="Shawkey M.D."/>
            <person name="Solomon J."/>
        </authorList>
    </citation>
    <scope>NUCLEOTIDE SEQUENCE [LARGE SCALE GENOMIC DNA]</scope>
    <source>
        <strain evidence="4">SS15</strain>
    </source>
</reference>
<dbReference type="InterPro" id="IPR002843">
    <property type="entry name" value="ATPase_V0-cplx_csu/dsu"/>
</dbReference>
<keyword evidence="5" id="KW-1185">Reference proteome</keyword>
<dbReference type="GO" id="GO:0033179">
    <property type="term" value="C:proton-transporting V-type ATPase, V0 domain"/>
    <property type="evidence" value="ECO:0007669"/>
    <property type="project" value="InterPro"/>
</dbReference>
<dbReference type="SUPFAM" id="SSF103486">
    <property type="entry name" value="V-type ATP synthase subunit C"/>
    <property type="match status" value="2"/>
</dbReference>
<dbReference type="Pfam" id="PF01992">
    <property type="entry name" value="vATP-synt_AC39"/>
    <property type="match status" value="2"/>
</dbReference>
<reference evidence="4" key="3">
    <citation type="submission" date="2022-01" db="EMBL/GenBank/DDBJ databases">
        <authorList>
            <person name="Rubenstein D.R."/>
        </authorList>
    </citation>
    <scope>NUCLEOTIDE SEQUENCE</scope>
    <source>
        <strain evidence="4">SS15</strain>
        <tissue evidence="4">Liver</tissue>
    </source>
</reference>
<sequence length="468" mass="52433">MSCFPELYFNVDNGYLEGLVRGFKAGVLRQGDYVNLVQCESLEDLKLHLQSTDYGNFLANEASPLTVSVIDDKLKEKMVVEFRHMRNHAYEPLASFLDYITYSYMIDNVILLITGTLHQRSISELVPKCHPLGSFEQMEAVNIAQTPAELYNAILVDTPLGAASTLYPSVSVQASTVLGQTAGPFGFSLPGLASPDLCPGHALGAVYQPVWHFFSRGTWGPLGAAFPLTRGIVLWCCKENSGEVNLCSGPPRPTLWLLSFQAAHAIKVVQARGLSLHYSWFVAQSRALVSSQQDCGVCYPQLHCAYLESFYKFCKTLGGTTADAMCPILEFEADRRAFIITINSFGTELSKEDRAKLFPHCGKLYPEGLAQLARADDYEQVKNVADYYPEYKLLFEGAGSNPGDKTLEDRFFEHEVKLNKLAFLNQFHFGVFYAFVKLKEQECRNIVWIAECIAQRHRTKIDNYIPIF</sequence>
<dbReference type="InterPro" id="IPR036079">
    <property type="entry name" value="ATPase_csu/dsu_sf"/>
</dbReference>
<dbReference type="Gene3D" id="1.10.132.50">
    <property type="entry name" value="ATP synthase (C/AC39) subunit, domain 3"/>
    <property type="match status" value="1"/>
</dbReference>
<keyword evidence="1" id="KW-0813">Transport</keyword>
<evidence type="ECO:0000313" key="4">
    <source>
        <dbReference type="EMBL" id="KAI1235493.1"/>
    </source>
</evidence>
<dbReference type="EMBL" id="JADDUC020000012">
    <property type="protein sequence ID" value="KAI1235493.1"/>
    <property type="molecule type" value="Genomic_DNA"/>
</dbReference>
<dbReference type="OrthoDB" id="10250083at2759"/>
<dbReference type="AlphaFoldDB" id="A0A835NVQ1"/>
<evidence type="ECO:0000256" key="2">
    <source>
        <dbReference type="ARBA" id="ARBA00023065"/>
    </source>
</evidence>
<accession>A0A835NVQ1</accession>